<feature type="chain" id="PRO_5019068520" evidence="1">
    <location>
        <begin position="18"/>
        <end position="160"/>
    </location>
</feature>
<proteinExistence type="predicted"/>
<organism evidence="2">
    <name type="scientific">Candidatus Kentrum sp. LFY</name>
    <dbReference type="NCBI Taxonomy" id="2126342"/>
    <lineage>
        <taxon>Bacteria</taxon>
        <taxon>Pseudomonadati</taxon>
        <taxon>Pseudomonadota</taxon>
        <taxon>Gammaproteobacteria</taxon>
        <taxon>Candidatus Kentrum</taxon>
    </lineage>
</organism>
<reference evidence="2" key="1">
    <citation type="submission" date="2019-02" db="EMBL/GenBank/DDBJ databases">
        <authorList>
            <person name="Gruber-Vodicka R. H."/>
            <person name="Seah K. B. B."/>
        </authorList>
    </citation>
    <scope>NUCLEOTIDE SEQUENCE</scope>
    <source>
        <strain evidence="2">BECK_M6</strain>
    </source>
</reference>
<dbReference type="EMBL" id="CAADFH010000039">
    <property type="protein sequence ID" value="VFJ94316.1"/>
    <property type="molecule type" value="Genomic_DNA"/>
</dbReference>
<dbReference type="AlphaFoldDB" id="A0A450UP58"/>
<evidence type="ECO:0000313" key="2">
    <source>
        <dbReference type="EMBL" id="VFJ94316.1"/>
    </source>
</evidence>
<gene>
    <name evidence="2" type="ORF">BECKLFY1418A_GA0070994_10391</name>
</gene>
<protein>
    <submittedName>
        <fullName evidence="2">Uncharacterized protein</fullName>
    </submittedName>
</protein>
<sequence>MCLWIRLAVTFSFGVMAYSGRDFHPADESPSRAHWSRLCRVGVDWTAIPTGMDFHLDRRFLRVLDPADFPVHKRFEFLDPIEDSLDLHLRSFSDRWVVGTSIISKGCGVRFPNSIFEYRKLSIVIGPVDPVSERHESVVSGQQGCCPRAVHTSRRTKARP</sequence>
<accession>A0A450UP58</accession>
<keyword evidence="1" id="KW-0732">Signal</keyword>
<feature type="signal peptide" evidence="1">
    <location>
        <begin position="1"/>
        <end position="17"/>
    </location>
</feature>
<evidence type="ECO:0000256" key="1">
    <source>
        <dbReference type="SAM" id="SignalP"/>
    </source>
</evidence>
<name>A0A450UP58_9GAMM</name>